<accession>A0A1U8N5A0</accession>
<keyword evidence="3" id="KW-1185">Reference proteome</keyword>
<evidence type="ECO:0000313" key="3">
    <source>
        <dbReference type="Proteomes" id="UP000818029"/>
    </source>
</evidence>
<dbReference type="Proteomes" id="UP000818029">
    <property type="component" value="Chromosome A02"/>
</dbReference>
<gene>
    <name evidence="4" type="primary">LOC107943730</name>
</gene>
<dbReference type="InterPro" id="IPR002013">
    <property type="entry name" value="SAC_dom"/>
</dbReference>
<protein>
    <submittedName>
        <fullName evidence="4">Phosphoinositide phosphatase SAC7</fullName>
    </submittedName>
</protein>
<dbReference type="AlphaFoldDB" id="A0A1U8N5A0"/>
<organism evidence="3 4">
    <name type="scientific">Gossypium hirsutum</name>
    <name type="common">Upland cotton</name>
    <name type="synonym">Gossypium mexicanum</name>
    <dbReference type="NCBI Taxonomy" id="3635"/>
    <lineage>
        <taxon>Eukaryota</taxon>
        <taxon>Viridiplantae</taxon>
        <taxon>Streptophyta</taxon>
        <taxon>Embryophyta</taxon>
        <taxon>Tracheophyta</taxon>
        <taxon>Spermatophyta</taxon>
        <taxon>Magnoliopsida</taxon>
        <taxon>eudicotyledons</taxon>
        <taxon>Gunneridae</taxon>
        <taxon>Pentapetalae</taxon>
        <taxon>rosids</taxon>
        <taxon>malvids</taxon>
        <taxon>Malvales</taxon>
        <taxon>Malvaceae</taxon>
        <taxon>Malvoideae</taxon>
        <taxon>Gossypium</taxon>
    </lineage>
</organism>
<reference evidence="3" key="1">
    <citation type="journal article" date="2020" name="Nat. Genet.">
        <title>Genomic diversifications of five Gossypium allopolyploid species and their impact on cotton improvement.</title>
        <authorList>
            <person name="Chen Z.J."/>
            <person name="Sreedasyam A."/>
            <person name="Ando A."/>
            <person name="Song Q."/>
            <person name="De Santiago L.M."/>
            <person name="Hulse-Kemp A.M."/>
            <person name="Ding M."/>
            <person name="Ye W."/>
            <person name="Kirkbride R.C."/>
            <person name="Jenkins J."/>
            <person name="Plott C."/>
            <person name="Lovell J."/>
            <person name="Lin Y.M."/>
            <person name="Vaughn R."/>
            <person name="Liu B."/>
            <person name="Simpson S."/>
            <person name="Scheffler B.E."/>
            <person name="Wen L."/>
            <person name="Saski C.A."/>
            <person name="Grover C.E."/>
            <person name="Hu G."/>
            <person name="Conover J.L."/>
            <person name="Carlson J.W."/>
            <person name="Shu S."/>
            <person name="Boston L.B."/>
            <person name="Williams M."/>
            <person name="Peterson D.G."/>
            <person name="McGee K."/>
            <person name="Jones D.C."/>
            <person name="Wendel J.F."/>
            <person name="Stelly D.M."/>
            <person name="Grimwood J."/>
            <person name="Schmutz J."/>
        </authorList>
    </citation>
    <scope>NUCLEOTIDE SEQUENCE [LARGE SCALE GENOMIC DNA]</scope>
    <source>
        <strain evidence="3">cv. TM-1</strain>
    </source>
</reference>
<feature type="transmembrane region" description="Helical" evidence="1">
    <location>
        <begin position="561"/>
        <end position="578"/>
    </location>
</feature>
<keyword evidence="1" id="KW-0812">Transmembrane</keyword>
<evidence type="ECO:0000259" key="2">
    <source>
        <dbReference type="PROSITE" id="PS50275"/>
    </source>
</evidence>
<feature type="domain" description="SAC" evidence="2">
    <location>
        <begin position="131"/>
        <end position="459"/>
    </location>
</feature>
<dbReference type="GO" id="GO:0046856">
    <property type="term" value="P:phosphatidylinositol dephosphorylation"/>
    <property type="evidence" value="ECO:0000318"/>
    <property type="project" value="GO_Central"/>
</dbReference>
<dbReference type="KEGG" id="ghi:107943730"/>
<dbReference type="GO" id="GO:0043812">
    <property type="term" value="F:phosphatidylinositol-4-phosphate phosphatase activity"/>
    <property type="evidence" value="ECO:0000318"/>
    <property type="project" value="GO_Central"/>
</dbReference>
<sequence length="596" mass="67704">MMERAESCQKLYTRLRLWEFPDEYVIEPTDGSSASSLKINRADASMKLIDAIPECSSVRVPKIQTIFGVVGMLKLVAGSYLIVITERECVGSYLGHPIFKVMSLRILPCDHSLKTSSPEQKKVESEFAGLLKVAEKTCGLFFSYDTNLTLSAQRLNDLGDESKLLPLWRQAEPRFLWNNYMLEVLIDNKLDPYLLPVVQGSFHNFQAAIGKEIVDITLIARRCTRRNGTRMWRRGADPDGYVANFVETEQIVQMNGFTASFVQVRGSMPFLWEQIVDLTYKPKFEIVKPEEAPRVAERHFLDLRKKYGSVLAIDLVNTTGGEGRLSEKFASAVQPILSDDLRYIHFDFHKICGHVHFERLSILYDQIADFLDKNGYLLLNDKGEKMKEQLGVVRTNCIDCLDRTNVTQSMIGRKMLELQLRRIGVFAAEETISSHTNLDEKYKILWANHGDDVSIQYSGTPALKGDFVRYGKRTVQGILNDFYNALGRYYFNNFSDGTKQDAIDLLQGHYIVSVSRDMIPPSQKGGLEAVAHFPAAFCLVSLGLFFTILSLSQARYDLRHLFFSALWATISIGIATVVKANGRIFCNRPRLHKPRR</sequence>
<dbReference type="SMR" id="A0A1U8N5A0"/>
<dbReference type="Pfam" id="PF02383">
    <property type="entry name" value="Syja_N"/>
    <property type="match status" value="1"/>
</dbReference>
<evidence type="ECO:0000313" key="4">
    <source>
        <dbReference type="RefSeq" id="XP_016733008.1"/>
    </source>
</evidence>
<dbReference type="OrthoDB" id="405996at2759"/>
<name>A0A1U8N5A0_GOSHI</name>
<evidence type="ECO:0000256" key="1">
    <source>
        <dbReference type="SAM" id="Phobius"/>
    </source>
</evidence>
<dbReference type="STRING" id="3635.A0A1U8N5A0"/>
<keyword evidence="1" id="KW-1133">Transmembrane helix</keyword>
<feature type="transmembrane region" description="Helical" evidence="1">
    <location>
        <begin position="529"/>
        <end position="549"/>
    </location>
</feature>
<dbReference type="RefSeq" id="XP_016733008.1">
    <property type="nucleotide sequence ID" value="XM_016877519.2"/>
</dbReference>
<reference evidence="4" key="2">
    <citation type="submission" date="2025-08" db="UniProtKB">
        <authorList>
            <consortium name="RefSeq"/>
        </authorList>
    </citation>
    <scope>IDENTIFICATION</scope>
</reference>
<dbReference type="GO" id="GO:0005783">
    <property type="term" value="C:endoplasmic reticulum"/>
    <property type="evidence" value="ECO:0000318"/>
    <property type="project" value="GO_Central"/>
</dbReference>
<dbReference type="PaxDb" id="3635-A0A1U8N5A0"/>
<dbReference type="PANTHER" id="PTHR45662">
    <property type="entry name" value="PHOSPHATIDYLINOSITIDE PHOSPHATASE SAC1"/>
    <property type="match status" value="1"/>
</dbReference>
<dbReference type="PANTHER" id="PTHR45662:SF2">
    <property type="entry name" value="PHOSPHATIDYLINOSITOL-3-PHOSPHATASE SAC1"/>
    <property type="match status" value="1"/>
</dbReference>
<proteinExistence type="predicted"/>
<dbReference type="PROSITE" id="PS50275">
    <property type="entry name" value="SAC"/>
    <property type="match status" value="1"/>
</dbReference>
<keyword evidence="1" id="KW-0472">Membrane</keyword>
<dbReference type="GeneID" id="107943730"/>